<evidence type="ECO:0000256" key="1">
    <source>
        <dbReference type="SAM" id="MobiDB-lite"/>
    </source>
</evidence>
<keyword evidence="3" id="KW-1185">Reference proteome</keyword>
<accession>A0A1W2FZ76</accession>
<dbReference type="RefSeq" id="WP_084434576.1">
    <property type="nucleotide sequence ID" value="NZ_FWXV01000018.1"/>
</dbReference>
<organism evidence="2 3">
    <name type="scientific">Kibdelosporangium aridum</name>
    <dbReference type="NCBI Taxonomy" id="2030"/>
    <lineage>
        <taxon>Bacteria</taxon>
        <taxon>Bacillati</taxon>
        <taxon>Actinomycetota</taxon>
        <taxon>Actinomycetes</taxon>
        <taxon>Pseudonocardiales</taxon>
        <taxon>Pseudonocardiaceae</taxon>
        <taxon>Kibdelosporangium</taxon>
    </lineage>
</organism>
<proteinExistence type="predicted"/>
<name>A0A1W2FZ76_KIBAR</name>
<dbReference type="EMBL" id="FWXV01000018">
    <property type="protein sequence ID" value="SMD26936.1"/>
    <property type="molecule type" value="Genomic_DNA"/>
</dbReference>
<dbReference type="AlphaFoldDB" id="A0A1W2FZ76"/>
<evidence type="ECO:0000313" key="2">
    <source>
        <dbReference type="EMBL" id="SMD26936.1"/>
    </source>
</evidence>
<dbReference type="Proteomes" id="UP000192674">
    <property type="component" value="Unassembled WGS sequence"/>
</dbReference>
<protein>
    <submittedName>
        <fullName evidence="2">Uncharacterized protein</fullName>
    </submittedName>
</protein>
<reference evidence="2 3" key="1">
    <citation type="submission" date="2017-04" db="EMBL/GenBank/DDBJ databases">
        <authorList>
            <person name="Afonso C.L."/>
            <person name="Miller P.J."/>
            <person name="Scott M.A."/>
            <person name="Spackman E."/>
            <person name="Goraichik I."/>
            <person name="Dimitrov K.M."/>
            <person name="Suarez D.L."/>
            <person name="Swayne D.E."/>
        </authorList>
    </citation>
    <scope>NUCLEOTIDE SEQUENCE [LARGE SCALE GENOMIC DNA]</scope>
    <source>
        <strain evidence="2 3">DSM 43828</strain>
    </source>
</reference>
<dbReference type="OrthoDB" id="9763471at2"/>
<evidence type="ECO:0000313" key="3">
    <source>
        <dbReference type="Proteomes" id="UP000192674"/>
    </source>
</evidence>
<feature type="region of interest" description="Disordered" evidence="1">
    <location>
        <begin position="47"/>
        <end position="76"/>
    </location>
</feature>
<gene>
    <name evidence="2" type="ORF">SAMN05661093_10523</name>
</gene>
<sequence>MTEMWSRLEGRPRTVDFDRALRVEIRDPLWMLARQWQLGEFHGSDAGSPVTATYSVTPARPTRLRPGGGQPDDLPTGLPLETVAERRSVPVAFGDEEIAFDLRLAIGRRWLKLLDKHSLLGHVLDFGGQYIRKYPIALPNPDQPEDVSKLAHPQVWATMQTVAQRRMDGYQFYLHLKDGRDADEGITTIPLLHHQLLLDLGGRLVDWFEALIVQPGGNSTWDPRRLEHQFSIAASTPTGSEKVLTAQEYPGGSLDWHAFSVDTGPRLGGTAQPEKTLSRTVFPAPVRYSGMPLPRWWALEDGRTNFAAVRPDSTDMARLVFLEFALIFGNDWYQLPCDLPVGTINSIRGMTVTDVFEQTQWITAAGSGPDEKWQRWSMFTLDTIGTDELPADTDLLLPPSVPKVAEGPALEEVLLIRDENANLVWGIEQTIRTPTGEPRRGSEAAAEVVAFRQNNLTRPAADPDPPRAPISYVAMNSIPENWIPFIPVHVDEDKREIQLQRAAMPSIVDGEPVRPRTTLLREGFDNGKQYFINEEEIPQAGTRLSVAYNRTRWRDGRVVVWLSAHRGEGRGQGSSGLAFDTIR</sequence>